<evidence type="ECO:0000313" key="2">
    <source>
        <dbReference type="EMBL" id="KAA8535498.1"/>
    </source>
</evidence>
<name>A0A5J5AZ04_9ASTE</name>
<sequence>MPETPPSRPNSVVESADDRLAMHEVKIFLEDLQQETKLVGKEGDQAISIISEANEGERETVSREQWLESILSNTRERRTELQSQQGPESRFIFRVPDKTRLRHDYENIKSYYEPNVVSIGPYHHGKHNLRQMEDLKLTTARIFLRGIESDSKMTHQVRLDKFAEQITVVREMYEKDSTEHINEEEFIRMMFLDGCFIIIFIRCFISFGFEELGMKKDTITLVQRDIFMLENQLPFLVLRALCTTKLFNQSDLLWMLDRFICYCTIGSNRNFHTRIEQEAKPLHLLDLLRKRWVGKHNSSPPESFSFFSQKRIMTSRLVRNIKELKTTGIFLKPNSSYQFSDIRFSYFLTGRLTLPPMIITDSTKIIFLNVIAHEACMNLDFGFSSYIRFLDSLIDNAEDVRLMRSRGIVKNFLDSDDQVASLFNEVGASLQMEPKIDACLHVKMDIGKYLGSRKRIRMAKWLAQVKHDYFRSPWTIIAVLVGFLAIVLTIVQTYFAIFPRSTSAMN</sequence>
<gene>
    <name evidence="2" type="ORF">F0562_030501</name>
</gene>
<dbReference type="EMBL" id="CM018040">
    <property type="protein sequence ID" value="KAA8535498.1"/>
    <property type="molecule type" value="Genomic_DNA"/>
</dbReference>
<dbReference type="AlphaFoldDB" id="A0A5J5AZ04"/>
<dbReference type="PANTHER" id="PTHR31549">
    <property type="entry name" value="PROTEIN, PUTATIVE (DUF247)-RELATED-RELATED"/>
    <property type="match status" value="1"/>
</dbReference>
<dbReference type="InterPro" id="IPR004158">
    <property type="entry name" value="DUF247_pln"/>
</dbReference>
<accession>A0A5J5AZ04</accession>
<protein>
    <submittedName>
        <fullName evidence="2">Uncharacterized protein</fullName>
    </submittedName>
</protein>
<keyword evidence="1" id="KW-0812">Transmembrane</keyword>
<proteinExistence type="predicted"/>
<organism evidence="2 3">
    <name type="scientific">Nyssa sinensis</name>
    <dbReference type="NCBI Taxonomy" id="561372"/>
    <lineage>
        <taxon>Eukaryota</taxon>
        <taxon>Viridiplantae</taxon>
        <taxon>Streptophyta</taxon>
        <taxon>Embryophyta</taxon>
        <taxon>Tracheophyta</taxon>
        <taxon>Spermatophyta</taxon>
        <taxon>Magnoliopsida</taxon>
        <taxon>eudicotyledons</taxon>
        <taxon>Gunneridae</taxon>
        <taxon>Pentapetalae</taxon>
        <taxon>asterids</taxon>
        <taxon>Cornales</taxon>
        <taxon>Nyssaceae</taxon>
        <taxon>Nyssa</taxon>
    </lineage>
</organism>
<dbReference type="PANTHER" id="PTHR31549:SF149">
    <property type="entry name" value="ISOPRENOID SYNTHASE DOMAIN-CONTAINING PROTEIN"/>
    <property type="match status" value="1"/>
</dbReference>
<dbReference type="Pfam" id="PF03140">
    <property type="entry name" value="DUF247"/>
    <property type="match status" value="1"/>
</dbReference>
<dbReference type="OrthoDB" id="1849062at2759"/>
<keyword evidence="1" id="KW-1133">Transmembrane helix</keyword>
<reference evidence="2 3" key="1">
    <citation type="submission" date="2019-09" db="EMBL/GenBank/DDBJ databases">
        <title>A chromosome-level genome assembly of the Chinese tupelo Nyssa sinensis.</title>
        <authorList>
            <person name="Yang X."/>
            <person name="Kang M."/>
            <person name="Yang Y."/>
            <person name="Xiong H."/>
            <person name="Wang M."/>
            <person name="Zhang Z."/>
            <person name="Wang Z."/>
            <person name="Wu H."/>
            <person name="Ma T."/>
            <person name="Liu J."/>
            <person name="Xi Z."/>
        </authorList>
    </citation>
    <scope>NUCLEOTIDE SEQUENCE [LARGE SCALE GENOMIC DNA]</scope>
    <source>
        <strain evidence="2">J267</strain>
        <tissue evidence="2">Leaf</tissue>
    </source>
</reference>
<dbReference type="Proteomes" id="UP000325577">
    <property type="component" value="Linkage Group LG17"/>
</dbReference>
<keyword evidence="3" id="KW-1185">Reference proteome</keyword>
<keyword evidence="1" id="KW-0472">Membrane</keyword>
<evidence type="ECO:0000256" key="1">
    <source>
        <dbReference type="SAM" id="Phobius"/>
    </source>
</evidence>
<evidence type="ECO:0000313" key="3">
    <source>
        <dbReference type="Proteomes" id="UP000325577"/>
    </source>
</evidence>
<feature type="transmembrane region" description="Helical" evidence="1">
    <location>
        <begin position="474"/>
        <end position="497"/>
    </location>
</feature>